<accession>A0ABV5QT68</accession>
<comment type="caution">
    <text evidence="1">The sequence shown here is derived from an EMBL/GenBank/DDBJ whole genome shotgun (WGS) entry which is preliminary data.</text>
</comment>
<keyword evidence="2" id="KW-1185">Reference proteome</keyword>
<organism evidence="1 2">
    <name type="scientific">Streptomyces roseoviridis</name>
    <dbReference type="NCBI Taxonomy" id="67361"/>
    <lineage>
        <taxon>Bacteria</taxon>
        <taxon>Bacillati</taxon>
        <taxon>Actinomycetota</taxon>
        <taxon>Actinomycetes</taxon>
        <taxon>Kitasatosporales</taxon>
        <taxon>Streptomycetaceae</taxon>
        <taxon>Streptomyces</taxon>
    </lineage>
</organism>
<dbReference type="RefSeq" id="WP_345491264.1">
    <property type="nucleotide sequence ID" value="NZ_BAAAWU010000001.1"/>
</dbReference>
<evidence type="ECO:0000313" key="1">
    <source>
        <dbReference type="EMBL" id="MFB9556661.1"/>
    </source>
</evidence>
<gene>
    <name evidence="1" type="ORF">ACFFTP_21025</name>
</gene>
<dbReference type="Proteomes" id="UP001589716">
    <property type="component" value="Unassembled WGS sequence"/>
</dbReference>
<proteinExistence type="predicted"/>
<dbReference type="EMBL" id="JBHMCT010000012">
    <property type="protein sequence ID" value="MFB9556661.1"/>
    <property type="molecule type" value="Genomic_DNA"/>
</dbReference>
<reference evidence="1 2" key="1">
    <citation type="submission" date="2024-09" db="EMBL/GenBank/DDBJ databases">
        <authorList>
            <person name="Sun Q."/>
            <person name="Mori K."/>
        </authorList>
    </citation>
    <scope>NUCLEOTIDE SEQUENCE [LARGE SCALE GENOMIC DNA]</scope>
    <source>
        <strain evidence="1 2">JCM 4414</strain>
    </source>
</reference>
<name>A0ABV5QT68_9ACTN</name>
<protein>
    <submittedName>
        <fullName evidence="1">Uncharacterized protein</fullName>
    </submittedName>
</protein>
<sequence>MPSSAVMATARGIMREDGGSIGTGETVLDAAKKTSVRCRRATRRVGTAHWAA</sequence>
<evidence type="ECO:0000313" key="2">
    <source>
        <dbReference type="Proteomes" id="UP001589716"/>
    </source>
</evidence>